<keyword evidence="4 19" id="KW-0812">Transmembrane</keyword>
<evidence type="ECO:0000256" key="1">
    <source>
        <dbReference type="ARBA" id="ARBA00008685"/>
    </source>
</evidence>
<dbReference type="Gene3D" id="1.10.287.70">
    <property type="match status" value="1"/>
</dbReference>
<evidence type="ECO:0000256" key="4">
    <source>
        <dbReference type="ARBA" id="ARBA00022692"/>
    </source>
</evidence>
<dbReference type="InterPro" id="IPR001508">
    <property type="entry name" value="Iono_Glu_rcpt_met"/>
</dbReference>
<dbReference type="FunFam" id="3.40.190.10:FF:000072">
    <property type="entry name" value="glutamate receptor ionotropic, kainate 4"/>
    <property type="match status" value="1"/>
</dbReference>
<feature type="transmembrane region" description="Helical" evidence="19">
    <location>
        <begin position="470"/>
        <end position="494"/>
    </location>
</feature>
<dbReference type="FunFam" id="1.10.287.70:FF:000067">
    <property type="entry name" value="glutamate receptor 2 isoform X1"/>
    <property type="match status" value="1"/>
</dbReference>
<organism evidence="22 23">
    <name type="scientific">Ranatra chinensis</name>
    <dbReference type="NCBI Taxonomy" id="642074"/>
    <lineage>
        <taxon>Eukaryota</taxon>
        <taxon>Metazoa</taxon>
        <taxon>Ecdysozoa</taxon>
        <taxon>Arthropoda</taxon>
        <taxon>Hexapoda</taxon>
        <taxon>Insecta</taxon>
        <taxon>Pterygota</taxon>
        <taxon>Neoptera</taxon>
        <taxon>Paraneoptera</taxon>
        <taxon>Hemiptera</taxon>
        <taxon>Heteroptera</taxon>
        <taxon>Panheteroptera</taxon>
        <taxon>Nepomorpha</taxon>
        <taxon>Nepidae</taxon>
        <taxon>Ranatrinae</taxon>
        <taxon>Ranatra</taxon>
    </lineage>
</organism>
<keyword evidence="23" id="KW-1185">Reference proteome</keyword>
<evidence type="ECO:0000256" key="8">
    <source>
        <dbReference type="ARBA" id="ARBA00023065"/>
    </source>
</evidence>
<evidence type="ECO:0000313" key="22">
    <source>
        <dbReference type="EMBL" id="KAL1139702.1"/>
    </source>
</evidence>
<evidence type="ECO:0000256" key="17">
    <source>
        <dbReference type="PIRSR" id="PIRSR601508-2"/>
    </source>
</evidence>
<feature type="transmembrane region" description="Helical" evidence="19">
    <location>
        <begin position="286"/>
        <end position="308"/>
    </location>
</feature>
<evidence type="ECO:0000259" key="20">
    <source>
        <dbReference type="SMART" id="SM00079"/>
    </source>
</evidence>
<dbReference type="GO" id="GO:0045211">
    <property type="term" value="C:postsynaptic membrane"/>
    <property type="evidence" value="ECO:0007669"/>
    <property type="project" value="UniProtKB-SubCell"/>
</dbReference>
<keyword evidence="6 19" id="KW-1133">Transmembrane helix</keyword>
<evidence type="ECO:0000256" key="14">
    <source>
        <dbReference type="ARBA" id="ARBA00023303"/>
    </source>
</evidence>
<evidence type="ECO:0000256" key="5">
    <source>
        <dbReference type="ARBA" id="ARBA00022729"/>
    </source>
</evidence>
<keyword evidence="18" id="KW-1015">Disulfide bond</keyword>
<feature type="site" description="Interaction with the cone snail toxin Con-ikot-ikot" evidence="17">
    <location>
        <position position="342"/>
    </location>
</feature>
<evidence type="ECO:0000256" key="13">
    <source>
        <dbReference type="ARBA" id="ARBA00023286"/>
    </source>
</evidence>
<evidence type="ECO:0000256" key="15">
    <source>
        <dbReference type="ARBA" id="ARBA00034104"/>
    </source>
</evidence>
<feature type="binding site" evidence="16">
    <location>
        <position position="336"/>
    </location>
    <ligand>
        <name>L-glutamate</name>
        <dbReference type="ChEBI" id="CHEBI:29985"/>
    </ligand>
</feature>
<evidence type="ECO:0000256" key="12">
    <source>
        <dbReference type="ARBA" id="ARBA00023257"/>
    </source>
</evidence>
<keyword evidence="11" id="KW-0325">Glycoprotein</keyword>
<dbReference type="EMBL" id="JBFDAA010000002">
    <property type="protein sequence ID" value="KAL1139702.1"/>
    <property type="molecule type" value="Genomic_DNA"/>
</dbReference>
<dbReference type="InterPro" id="IPR015683">
    <property type="entry name" value="Ionotropic_Glu_rcpt"/>
</dbReference>
<feature type="disulfide bond" evidence="18">
    <location>
        <begin position="395"/>
        <end position="451"/>
    </location>
</feature>
<keyword evidence="13" id="KW-1071">Ligand-gated ion channel</keyword>
<protein>
    <submittedName>
        <fullName evidence="22">Uncharacterized protein</fullName>
    </submittedName>
</protein>
<dbReference type="SMART" id="SM00079">
    <property type="entry name" value="PBPe"/>
    <property type="match status" value="1"/>
</dbReference>
<feature type="binding site" evidence="16">
    <location>
        <position position="337"/>
    </location>
    <ligand>
        <name>L-glutamate</name>
        <dbReference type="ChEBI" id="CHEBI:29985"/>
    </ligand>
</feature>
<feature type="binding site" evidence="16">
    <location>
        <position position="383"/>
    </location>
    <ligand>
        <name>L-glutamate</name>
        <dbReference type="ChEBI" id="CHEBI:29985"/>
    </ligand>
</feature>
<comment type="caution">
    <text evidence="22">The sequence shown here is derived from an EMBL/GenBank/DDBJ whole genome shotgun (WGS) entry which is preliminary data.</text>
</comment>
<dbReference type="Pfam" id="PF10613">
    <property type="entry name" value="Lig_chan-Glu_bd"/>
    <property type="match status" value="1"/>
</dbReference>
<keyword evidence="3" id="KW-1003">Cell membrane</keyword>
<keyword evidence="10" id="KW-0675">Receptor</keyword>
<dbReference type="InterPro" id="IPR019594">
    <property type="entry name" value="Glu/Gly-bd"/>
</dbReference>
<comment type="similarity">
    <text evidence="1">Belongs to the glutamate-gated ion channel (TC 1.A.10.1) family.</text>
</comment>
<comment type="subcellular location">
    <subcellularLocation>
        <location evidence="15">Postsynaptic cell membrane</location>
        <topology evidence="15">Multi-pass membrane protein</topology>
    </subcellularLocation>
</comment>
<sequence>MIVIVYVPVILTRSVCYLQVELKGLSGPIEFQEGRRVQFKLDVVKLKQQSVVKVGQWTPTSGVNISDSAAFFDSASMNVTLVVITILEWPYVMMRKEKNFTGNARFYGFCVEVLQLISEMAGFQYTIRLVPDGKYGVYDPETGEWNGIVRQLMDKKADLAVGSMTINYARESVIDFTKPFMNLGISILFKVPTSQETRLFSFMNPLAVEIWLYVLAAYVLVSMTMFIVARFSPYEWHNPHPCDMENDLVQNQFSLANSFWFTIGTLMQQGSDLNPKATSTRIVGGIWWFFTLIIISSYTANLAAFLTVERMITPIENAEDLASQTDIAYGTLESGSTMTFFRDSMIETYKKMWRFMENKKVFVSTYEEGIKRVLEGNYAFLMESTMLDYIVQRDCNLTQIGGLLDTKGYGIATPMGSPWRDKISLAILELQEKGEIQMLYDKWWKNPGDTCTRNDKSKESKANSLGVDNIGGVFVVLLCGLAVAVIVAIFEFCYNSKRNSQMERRAQSLCAEMADELCFALRCRGSRQRPALKRQCSKCMTAGPTYVPAAPPPATLPLPHCPPYNSTAQVRYANYIPRIMSTSI</sequence>
<reference evidence="22 23" key="1">
    <citation type="submission" date="2024-07" db="EMBL/GenBank/DDBJ databases">
        <title>Chromosome-level genome assembly of the water stick insect Ranatra chinensis (Heteroptera: Nepidae).</title>
        <authorList>
            <person name="Liu X."/>
        </authorList>
    </citation>
    <scope>NUCLEOTIDE SEQUENCE [LARGE SCALE GENOMIC DNA]</scope>
    <source>
        <strain evidence="22">Cailab_2021Rc</strain>
        <tissue evidence="22">Muscle</tissue>
    </source>
</reference>
<evidence type="ECO:0000256" key="6">
    <source>
        <dbReference type="ARBA" id="ARBA00022989"/>
    </source>
</evidence>
<dbReference type="SUPFAM" id="SSF81324">
    <property type="entry name" value="Voltage-gated potassium channels"/>
    <property type="match status" value="1"/>
</dbReference>
<evidence type="ECO:0000256" key="19">
    <source>
        <dbReference type="SAM" id="Phobius"/>
    </source>
</evidence>
<feature type="domain" description="Ionotropic glutamate receptor L-glutamate and glycine-binding" evidence="21">
    <location>
        <begin position="90"/>
        <end position="154"/>
    </location>
</feature>
<keyword evidence="7" id="KW-0770">Synapse</keyword>
<proteinExistence type="inferred from homology"/>
<dbReference type="Gene3D" id="3.40.190.10">
    <property type="entry name" value="Periplasmic binding protein-like II"/>
    <property type="match status" value="1"/>
</dbReference>
<feature type="transmembrane region" description="Helical" evidence="19">
    <location>
        <begin position="210"/>
        <end position="229"/>
    </location>
</feature>
<keyword evidence="8" id="KW-0406">Ion transport</keyword>
<feature type="site" description="Crucial to convey clamshell closure to channel opening" evidence="17">
    <location>
        <position position="315"/>
    </location>
</feature>
<name>A0ABD0Z7F6_9HEMI</name>
<dbReference type="Pfam" id="PF00060">
    <property type="entry name" value="Lig_chan"/>
    <property type="match status" value="1"/>
</dbReference>
<dbReference type="SMART" id="SM00918">
    <property type="entry name" value="Lig_chan-Glu_bd"/>
    <property type="match status" value="1"/>
</dbReference>
<keyword evidence="9 19" id="KW-0472">Membrane</keyword>
<keyword evidence="2" id="KW-0813">Transport</keyword>
<dbReference type="InterPro" id="IPR001320">
    <property type="entry name" value="Iontro_rcpt_C"/>
</dbReference>
<evidence type="ECO:0000313" key="23">
    <source>
        <dbReference type="Proteomes" id="UP001558652"/>
    </source>
</evidence>
<feature type="domain" description="Ionotropic glutamate receptor C-terminal" evidence="20">
    <location>
        <begin position="80"/>
        <end position="446"/>
    </location>
</feature>
<keyword evidence="14" id="KW-0407">Ion channel</keyword>
<dbReference type="PANTHER" id="PTHR18966">
    <property type="entry name" value="IONOTROPIC GLUTAMATE RECEPTOR"/>
    <property type="match status" value="1"/>
</dbReference>
<evidence type="ECO:0000256" key="9">
    <source>
        <dbReference type="ARBA" id="ARBA00023136"/>
    </source>
</evidence>
<evidence type="ECO:0000256" key="18">
    <source>
        <dbReference type="PIRSR" id="PIRSR601508-3"/>
    </source>
</evidence>
<dbReference type="PRINTS" id="PR00177">
    <property type="entry name" value="NMDARECEPTOR"/>
</dbReference>
<keyword evidence="5" id="KW-0732">Signal</keyword>
<feature type="binding site" evidence="16">
    <location>
        <position position="165"/>
    </location>
    <ligand>
        <name>L-glutamate</name>
        <dbReference type="ChEBI" id="CHEBI:29985"/>
    </ligand>
</feature>
<evidence type="ECO:0000256" key="2">
    <source>
        <dbReference type="ARBA" id="ARBA00022448"/>
    </source>
</evidence>
<dbReference type="GO" id="GO:0034220">
    <property type="term" value="P:monoatomic ion transmembrane transport"/>
    <property type="evidence" value="ECO:0007669"/>
    <property type="project" value="UniProtKB-KW"/>
</dbReference>
<dbReference type="Gene3D" id="3.40.50.2300">
    <property type="match status" value="1"/>
</dbReference>
<gene>
    <name evidence="22" type="ORF">AAG570_006680</name>
</gene>
<feature type="binding site" evidence="16">
    <location>
        <position position="170"/>
    </location>
    <ligand>
        <name>L-glutamate</name>
        <dbReference type="ChEBI" id="CHEBI:29985"/>
    </ligand>
</feature>
<evidence type="ECO:0000256" key="10">
    <source>
        <dbReference type="ARBA" id="ARBA00023170"/>
    </source>
</evidence>
<dbReference type="AlphaFoldDB" id="A0ABD0Z7F6"/>
<dbReference type="FunFam" id="3.40.190.10:FF:000060">
    <property type="entry name" value="Glutamate receptor ionotropic, kainate 1"/>
    <property type="match status" value="1"/>
</dbReference>
<keyword evidence="12" id="KW-0628">Postsynaptic cell membrane</keyword>
<dbReference type="FunFam" id="3.40.190.10:FF:000167">
    <property type="entry name" value="Eye-enriched kainate receptor, isoform B"/>
    <property type="match status" value="1"/>
</dbReference>
<accession>A0ABD0Z7F6</accession>
<evidence type="ECO:0000259" key="21">
    <source>
        <dbReference type="SMART" id="SM00918"/>
    </source>
</evidence>
<evidence type="ECO:0000256" key="3">
    <source>
        <dbReference type="ARBA" id="ARBA00022475"/>
    </source>
</evidence>
<dbReference type="SUPFAM" id="SSF53850">
    <property type="entry name" value="Periplasmic binding protein-like II"/>
    <property type="match status" value="1"/>
</dbReference>
<evidence type="ECO:0000256" key="11">
    <source>
        <dbReference type="ARBA" id="ARBA00023180"/>
    </source>
</evidence>
<evidence type="ECO:0000256" key="16">
    <source>
        <dbReference type="PIRSR" id="PIRSR601508-1"/>
    </source>
</evidence>
<dbReference type="Proteomes" id="UP001558652">
    <property type="component" value="Unassembled WGS sequence"/>
</dbReference>
<evidence type="ECO:0000256" key="7">
    <source>
        <dbReference type="ARBA" id="ARBA00023018"/>
    </source>
</evidence>